<protein>
    <submittedName>
        <fullName evidence="5">Cystathionine gamma-synthase</fullName>
    </submittedName>
</protein>
<evidence type="ECO:0000256" key="1">
    <source>
        <dbReference type="ARBA" id="ARBA00001933"/>
    </source>
</evidence>
<evidence type="ECO:0000256" key="3">
    <source>
        <dbReference type="PIRSR" id="PIRSR001434-2"/>
    </source>
</evidence>
<dbReference type="Gene3D" id="3.40.640.10">
    <property type="entry name" value="Type I PLP-dependent aspartate aminotransferase-like (Major domain)"/>
    <property type="match status" value="1"/>
</dbReference>
<dbReference type="PANTHER" id="PTHR11808">
    <property type="entry name" value="TRANS-SULFURATION ENZYME FAMILY MEMBER"/>
    <property type="match status" value="1"/>
</dbReference>
<dbReference type="AlphaFoldDB" id="A0A6A7AML9"/>
<dbReference type="SUPFAM" id="SSF53383">
    <property type="entry name" value="PLP-dependent transferases"/>
    <property type="match status" value="1"/>
</dbReference>
<dbReference type="PIRSF" id="PIRSF001434">
    <property type="entry name" value="CGS"/>
    <property type="match status" value="1"/>
</dbReference>
<dbReference type="GO" id="GO:0030170">
    <property type="term" value="F:pyridoxal phosphate binding"/>
    <property type="evidence" value="ECO:0007669"/>
    <property type="project" value="InterPro"/>
</dbReference>
<dbReference type="InterPro" id="IPR015424">
    <property type="entry name" value="PyrdxlP-dep_Trfase"/>
</dbReference>
<dbReference type="GO" id="GO:0019346">
    <property type="term" value="P:transsulfuration"/>
    <property type="evidence" value="ECO:0007669"/>
    <property type="project" value="InterPro"/>
</dbReference>
<dbReference type="GO" id="GO:0016846">
    <property type="term" value="F:carbon-sulfur lyase activity"/>
    <property type="evidence" value="ECO:0007669"/>
    <property type="project" value="TreeGrafter"/>
</dbReference>
<sequence length="417" mass="46374">MALQNPKESPRRVLTAESLQNALSDMAPATRAIHADDFYSPHQAIAPAMHVAVNYRYARDPDNLVPMENLDPNAPHDSHTYARETAPNSNRFETLLRHLFGGHVVSYSTGLAAFHASMVLLNPKRIFVTEGYHGVHGVIDVMTKLTGLRKLTLEDLDQLQAGDVVHVETPLNPTGEARNLTFYAAKARAARAYLTVDSTFGPPPLQDPLQYGADIVIHSGTKYVGGHSDMLCGILVVHPERVQAGWVETLYSERMVLGSVMGSLEGWLGLRSIRTMQLRVKRQSDTCTRLVTWLQQEMQTEGSVIGRTVHRLQHASLQQDALNDGWLQKQMSGGFGSVFCIWMKDGEHAKRLPSRLRVFQHATSLGGVESLMEWRAMSDRGCDQRLLRVSCGIEDVEDMQDDLEQALGSLLKDFPLV</sequence>
<accession>A0A6A7AML9</accession>
<dbReference type="EMBL" id="MU006380">
    <property type="protein sequence ID" value="KAF2844430.1"/>
    <property type="molecule type" value="Genomic_DNA"/>
</dbReference>
<dbReference type="PANTHER" id="PTHR11808:SF35">
    <property type="entry name" value="CYSTATHIONINE GAMMA-SYNTHASE (AFU_ORTHOLOGUE AFUA_7G01590)"/>
    <property type="match status" value="1"/>
</dbReference>
<dbReference type="FunFam" id="3.90.1150.10:FF:000066">
    <property type="entry name" value="Putative cystathionine beta-lyase"/>
    <property type="match status" value="1"/>
</dbReference>
<keyword evidence="2 3" id="KW-0663">Pyridoxal phosphate</keyword>
<feature type="modified residue" description="N6-(pyridoxal phosphate)lysine" evidence="3">
    <location>
        <position position="222"/>
    </location>
</feature>
<evidence type="ECO:0000256" key="2">
    <source>
        <dbReference type="ARBA" id="ARBA00022898"/>
    </source>
</evidence>
<comment type="cofactor">
    <cofactor evidence="1 4">
        <name>pyridoxal 5'-phosphate</name>
        <dbReference type="ChEBI" id="CHEBI:597326"/>
    </cofactor>
</comment>
<dbReference type="Proteomes" id="UP000799423">
    <property type="component" value="Unassembled WGS sequence"/>
</dbReference>
<dbReference type="GO" id="GO:0005737">
    <property type="term" value="C:cytoplasm"/>
    <property type="evidence" value="ECO:0007669"/>
    <property type="project" value="TreeGrafter"/>
</dbReference>
<dbReference type="Gene3D" id="3.90.1150.10">
    <property type="entry name" value="Aspartate Aminotransferase, domain 1"/>
    <property type="match status" value="1"/>
</dbReference>
<organism evidence="5 6">
    <name type="scientific">Plenodomus tracheiphilus IPT5</name>
    <dbReference type="NCBI Taxonomy" id="1408161"/>
    <lineage>
        <taxon>Eukaryota</taxon>
        <taxon>Fungi</taxon>
        <taxon>Dikarya</taxon>
        <taxon>Ascomycota</taxon>
        <taxon>Pezizomycotina</taxon>
        <taxon>Dothideomycetes</taxon>
        <taxon>Pleosporomycetidae</taxon>
        <taxon>Pleosporales</taxon>
        <taxon>Pleosporineae</taxon>
        <taxon>Leptosphaeriaceae</taxon>
        <taxon>Plenodomus</taxon>
    </lineage>
</organism>
<dbReference type="PROSITE" id="PS00868">
    <property type="entry name" value="CYS_MET_METAB_PP"/>
    <property type="match status" value="1"/>
</dbReference>
<evidence type="ECO:0000313" key="5">
    <source>
        <dbReference type="EMBL" id="KAF2844430.1"/>
    </source>
</evidence>
<dbReference type="Pfam" id="PF01053">
    <property type="entry name" value="Cys_Met_Meta_PP"/>
    <property type="match status" value="1"/>
</dbReference>
<dbReference type="InterPro" id="IPR015422">
    <property type="entry name" value="PyrdxlP-dep_Trfase_small"/>
</dbReference>
<dbReference type="InterPro" id="IPR000277">
    <property type="entry name" value="Cys/Met-Metab_PyrdxlP-dep_enz"/>
</dbReference>
<name>A0A6A7AML9_9PLEO</name>
<proteinExistence type="inferred from homology"/>
<dbReference type="OrthoDB" id="3512640at2759"/>
<gene>
    <name evidence="5" type="ORF">T440DRAFT_436476</name>
</gene>
<evidence type="ECO:0000313" key="6">
    <source>
        <dbReference type="Proteomes" id="UP000799423"/>
    </source>
</evidence>
<dbReference type="InterPro" id="IPR015421">
    <property type="entry name" value="PyrdxlP-dep_Trfase_major"/>
</dbReference>
<evidence type="ECO:0000256" key="4">
    <source>
        <dbReference type="RuleBase" id="RU362118"/>
    </source>
</evidence>
<keyword evidence="6" id="KW-1185">Reference proteome</keyword>
<reference evidence="5" key="1">
    <citation type="submission" date="2020-01" db="EMBL/GenBank/DDBJ databases">
        <authorList>
            <consortium name="DOE Joint Genome Institute"/>
            <person name="Haridas S."/>
            <person name="Albert R."/>
            <person name="Binder M."/>
            <person name="Bloem J."/>
            <person name="Labutti K."/>
            <person name="Salamov A."/>
            <person name="Andreopoulos B."/>
            <person name="Baker S.E."/>
            <person name="Barry K."/>
            <person name="Bills G."/>
            <person name="Bluhm B.H."/>
            <person name="Cannon C."/>
            <person name="Castanera R."/>
            <person name="Culley D.E."/>
            <person name="Daum C."/>
            <person name="Ezra D."/>
            <person name="Gonzalez J.B."/>
            <person name="Henrissat B."/>
            <person name="Kuo A."/>
            <person name="Liang C."/>
            <person name="Lipzen A."/>
            <person name="Lutzoni F."/>
            <person name="Magnuson J."/>
            <person name="Mondo S."/>
            <person name="Nolan M."/>
            <person name="Ohm R."/>
            <person name="Pangilinan J."/>
            <person name="Park H.-J."/>
            <person name="Ramirez L."/>
            <person name="Alfaro M."/>
            <person name="Sun H."/>
            <person name="Tritt A."/>
            <person name="Yoshinaga Y."/>
            <person name="Zwiers L.-H."/>
            <person name="Turgeon B.G."/>
            <person name="Goodwin S.B."/>
            <person name="Spatafora J.W."/>
            <person name="Crous P.W."/>
            <person name="Grigoriev I.V."/>
        </authorList>
    </citation>
    <scope>NUCLEOTIDE SEQUENCE</scope>
    <source>
        <strain evidence="5">IPT5</strain>
    </source>
</reference>
<dbReference type="FunFam" id="3.40.640.10:FF:000072">
    <property type="entry name" value="Putative cystathionine beta-lyase"/>
    <property type="match status" value="1"/>
</dbReference>
<dbReference type="InterPro" id="IPR054542">
    <property type="entry name" value="Cys_met_metab_PP"/>
</dbReference>
<comment type="similarity">
    <text evidence="4">Belongs to the trans-sulfuration enzymes family.</text>
</comment>